<dbReference type="PANTHER" id="PTHR44591:SF3">
    <property type="entry name" value="RESPONSE REGULATORY DOMAIN-CONTAINING PROTEIN"/>
    <property type="match status" value="1"/>
</dbReference>
<evidence type="ECO:0000313" key="5">
    <source>
        <dbReference type="Proteomes" id="UP000481033"/>
    </source>
</evidence>
<dbReference type="Proteomes" id="UP000481033">
    <property type="component" value="Unassembled WGS sequence"/>
</dbReference>
<dbReference type="CDD" id="cd17574">
    <property type="entry name" value="REC_OmpR"/>
    <property type="match status" value="1"/>
</dbReference>
<keyword evidence="5" id="KW-1185">Reference proteome</keyword>
<reference evidence="4 5" key="1">
    <citation type="journal article" date="2020" name="Microb. Ecol.">
        <title>Ecogenomics of the Marine Benthic Filamentous Cyanobacterium Adonisia.</title>
        <authorList>
            <person name="Walter J.M."/>
            <person name="Coutinho F.H."/>
            <person name="Leomil L."/>
            <person name="Hargreaves P.I."/>
            <person name="Campeao M.E."/>
            <person name="Vieira V.V."/>
            <person name="Silva B.S."/>
            <person name="Fistarol G.O."/>
            <person name="Salomon P.S."/>
            <person name="Sawabe T."/>
            <person name="Mino S."/>
            <person name="Hosokawa M."/>
            <person name="Miyashita H."/>
            <person name="Maruyama F."/>
            <person name="van Verk M.C."/>
            <person name="Dutilh B.E."/>
            <person name="Thompson C.C."/>
            <person name="Thompson F.L."/>
        </authorList>
    </citation>
    <scope>NUCLEOTIDE SEQUENCE [LARGE SCALE GENOMIC DNA]</scope>
    <source>
        <strain evidence="4 5">CCMR0081</strain>
    </source>
</reference>
<sequence>MATALQLAQKRIDDQTSIRKYLELFIRLKLFAWDDIERYMRKQVILTLEQIFPYAGKIVLNRSVAVDLTYGDDGHGFTWDQLELEFMQRQQVWASLADVIPAANAIPYQLNHSRQTITDDWAKQHVPQWIDGQRTLYDIAHHINLDPLELAHKYRKLVQMDWITFEQEKYLAALQKPQKTVINQPPTTNESQKVNVNSLEKSTHSPAIPTANAVAENRPTILSVDDSLVVQTMIKRAIGEQYNVLLASNAMDALSLLNKEKIELMLLDVTMPDIDGLELCRTVRSIGRFRDLPIVMLTAKDGMFNKIRGQIVGSTHYLTKPVDRPKLLEVLTKYAPITVMS</sequence>
<dbReference type="SUPFAM" id="SSF52172">
    <property type="entry name" value="CheY-like"/>
    <property type="match status" value="1"/>
</dbReference>
<keyword evidence="1 2" id="KW-0597">Phosphoprotein</keyword>
<dbReference type="Pfam" id="PF00072">
    <property type="entry name" value="Response_reg"/>
    <property type="match status" value="1"/>
</dbReference>
<feature type="modified residue" description="4-aspartylphosphate" evidence="2">
    <location>
        <position position="268"/>
    </location>
</feature>
<dbReference type="SMART" id="SM00448">
    <property type="entry name" value="REC"/>
    <property type="match status" value="1"/>
</dbReference>
<dbReference type="AlphaFoldDB" id="A0A6M0RQV2"/>
<dbReference type="InterPro" id="IPR001789">
    <property type="entry name" value="Sig_transdc_resp-reg_receiver"/>
</dbReference>
<protein>
    <submittedName>
        <fullName evidence="4">Response regulator</fullName>
    </submittedName>
</protein>
<dbReference type="PROSITE" id="PS50110">
    <property type="entry name" value="RESPONSE_REGULATORY"/>
    <property type="match status" value="1"/>
</dbReference>
<evidence type="ECO:0000256" key="2">
    <source>
        <dbReference type="PROSITE-ProRule" id="PRU00169"/>
    </source>
</evidence>
<dbReference type="EMBL" id="QXHD01000004">
    <property type="protein sequence ID" value="NEZ58627.1"/>
    <property type="molecule type" value="Genomic_DNA"/>
</dbReference>
<accession>A0A6M0RQV2</accession>
<evidence type="ECO:0000313" key="4">
    <source>
        <dbReference type="EMBL" id="NEZ58627.1"/>
    </source>
</evidence>
<comment type="caution">
    <text evidence="4">The sequence shown here is derived from an EMBL/GenBank/DDBJ whole genome shotgun (WGS) entry which is preliminary data.</text>
</comment>
<dbReference type="GO" id="GO:0000160">
    <property type="term" value="P:phosphorelay signal transduction system"/>
    <property type="evidence" value="ECO:0007669"/>
    <property type="project" value="InterPro"/>
</dbReference>
<dbReference type="PANTHER" id="PTHR44591">
    <property type="entry name" value="STRESS RESPONSE REGULATOR PROTEIN 1"/>
    <property type="match status" value="1"/>
</dbReference>
<proteinExistence type="predicted"/>
<feature type="domain" description="Response regulatory" evidence="3">
    <location>
        <begin position="220"/>
        <end position="335"/>
    </location>
</feature>
<organism evidence="4 5">
    <name type="scientific">Adonisia turfae CCMR0081</name>
    <dbReference type="NCBI Taxonomy" id="2292702"/>
    <lineage>
        <taxon>Bacteria</taxon>
        <taxon>Bacillati</taxon>
        <taxon>Cyanobacteriota</taxon>
        <taxon>Adonisia</taxon>
        <taxon>Adonisia turfae</taxon>
    </lineage>
</organism>
<dbReference type="InterPro" id="IPR050595">
    <property type="entry name" value="Bact_response_regulator"/>
</dbReference>
<evidence type="ECO:0000256" key="1">
    <source>
        <dbReference type="ARBA" id="ARBA00022553"/>
    </source>
</evidence>
<dbReference type="InterPro" id="IPR011006">
    <property type="entry name" value="CheY-like_superfamily"/>
</dbReference>
<evidence type="ECO:0000259" key="3">
    <source>
        <dbReference type="PROSITE" id="PS50110"/>
    </source>
</evidence>
<dbReference type="Gene3D" id="3.40.50.2300">
    <property type="match status" value="1"/>
</dbReference>
<gene>
    <name evidence="4" type="ORF">DXZ20_23855</name>
</gene>
<name>A0A6M0RQV2_9CYAN</name>